<accession>A0ABQ2DH75</accession>
<proteinExistence type="predicted"/>
<reference evidence="2" key="1">
    <citation type="journal article" date="2019" name="Int. J. Syst. Evol. Microbiol.">
        <title>The Global Catalogue of Microorganisms (GCM) 10K type strain sequencing project: providing services to taxonomists for standard genome sequencing and annotation.</title>
        <authorList>
            <consortium name="The Broad Institute Genomics Platform"/>
            <consortium name="The Broad Institute Genome Sequencing Center for Infectious Disease"/>
            <person name="Wu L."/>
            <person name="Ma J."/>
        </authorList>
    </citation>
    <scope>NUCLEOTIDE SEQUENCE [LARGE SCALE GENOMIC DNA]</scope>
    <source>
        <strain evidence="2">JCM 14370</strain>
    </source>
</reference>
<sequence>MLVCPGGGFQALHLEHEGHRVAEVLRRLGVTVWVLKHRLVPSVACAAQGLSPGVFQSHLSVVHLDLMTAWQRIQEHPLGRGLDRLGLLGFGSGSRVVLEQVFRPPGNARKVDFVGVFSPEVEGVGTSSGALPPLFVGVEDGLRSVAGLRLEFLWGRVGQQVTWHQCPSSSPGVEHRGWLEFRDWLGVL</sequence>
<dbReference type="EMBL" id="BMOD01000034">
    <property type="protein sequence ID" value="GGJ56125.1"/>
    <property type="molecule type" value="Genomic_DNA"/>
</dbReference>
<dbReference type="InterPro" id="IPR029058">
    <property type="entry name" value="AB_hydrolase_fold"/>
</dbReference>
<evidence type="ECO:0000313" key="1">
    <source>
        <dbReference type="EMBL" id="GGJ56125.1"/>
    </source>
</evidence>
<evidence type="ECO:0000313" key="2">
    <source>
        <dbReference type="Proteomes" id="UP000632222"/>
    </source>
</evidence>
<comment type="caution">
    <text evidence="1">The sequence shown here is derived from an EMBL/GenBank/DDBJ whole genome shotgun (WGS) entry which is preliminary data.</text>
</comment>
<dbReference type="SUPFAM" id="SSF53474">
    <property type="entry name" value="alpha/beta-Hydrolases"/>
    <property type="match status" value="1"/>
</dbReference>
<dbReference type="Gene3D" id="3.40.50.1820">
    <property type="entry name" value="alpha/beta hydrolase"/>
    <property type="match status" value="1"/>
</dbReference>
<protein>
    <recommendedName>
        <fullName evidence="3">Dienelactone hydrolase domain-containing protein</fullName>
    </recommendedName>
</protein>
<dbReference type="Proteomes" id="UP000632222">
    <property type="component" value="Unassembled WGS sequence"/>
</dbReference>
<evidence type="ECO:0008006" key="3">
    <source>
        <dbReference type="Google" id="ProtNLM"/>
    </source>
</evidence>
<name>A0ABQ2DH75_9DEIO</name>
<keyword evidence="2" id="KW-1185">Reference proteome</keyword>
<organism evidence="1 2">
    <name type="scientific">Deinococcus roseus</name>
    <dbReference type="NCBI Taxonomy" id="392414"/>
    <lineage>
        <taxon>Bacteria</taxon>
        <taxon>Thermotogati</taxon>
        <taxon>Deinococcota</taxon>
        <taxon>Deinococci</taxon>
        <taxon>Deinococcales</taxon>
        <taxon>Deinococcaceae</taxon>
        <taxon>Deinococcus</taxon>
    </lineage>
</organism>
<gene>
    <name evidence="1" type="ORF">GCM10008938_47840</name>
</gene>